<evidence type="ECO:0000259" key="6">
    <source>
        <dbReference type="Pfam" id="PF00884"/>
    </source>
</evidence>
<dbReference type="PANTHER" id="PTHR42693">
    <property type="entry name" value="ARYLSULFATASE FAMILY MEMBER"/>
    <property type="match status" value="1"/>
</dbReference>
<organism evidence="7 8">
    <name type="scientific">Rubellicoccus peritrichatus</name>
    <dbReference type="NCBI Taxonomy" id="3080537"/>
    <lineage>
        <taxon>Bacteria</taxon>
        <taxon>Pseudomonadati</taxon>
        <taxon>Verrucomicrobiota</taxon>
        <taxon>Opitutia</taxon>
        <taxon>Puniceicoccales</taxon>
        <taxon>Cerasicoccaceae</taxon>
        <taxon>Rubellicoccus</taxon>
    </lineage>
</organism>
<dbReference type="KEGG" id="puo:RZN69_09380"/>
<keyword evidence="2" id="KW-0479">Metal-binding</keyword>
<dbReference type="EMBL" id="CP136920">
    <property type="protein sequence ID" value="WOO43301.1"/>
    <property type="molecule type" value="Genomic_DNA"/>
</dbReference>
<evidence type="ECO:0000313" key="7">
    <source>
        <dbReference type="EMBL" id="WOO43301.1"/>
    </source>
</evidence>
<dbReference type="Pfam" id="PF00884">
    <property type="entry name" value="Sulfatase"/>
    <property type="match status" value="1"/>
</dbReference>
<dbReference type="Gene3D" id="3.40.720.10">
    <property type="entry name" value="Alkaline Phosphatase, subunit A"/>
    <property type="match status" value="1"/>
</dbReference>
<protein>
    <submittedName>
        <fullName evidence="7">Sulfatase-like hydrolase/transferase</fullName>
    </submittedName>
</protein>
<dbReference type="InterPro" id="IPR024607">
    <property type="entry name" value="Sulfatase_CS"/>
</dbReference>
<feature type="domain" description="Sulfatase N-terminal" evidence="6">
    <location>
        <begin position="43"/>
        <end position="388"/>
    </location>
</feature>
<proteinExistence type="inferred from homology"/>
<dbReference type="GO" id="GO:0046872">
    <property type="term" value="F:metal ion binding"/>
    <property type="evidence" value="ECO:0007669"/>
    <property type="project" value="UniProtKB-KW"/>
</dbReference>
<evidence type="ECO:0000256" key="4">
    <source>
        <dbReference type="ARBA" id="ARBA00022837"/>
    </source>
</evidence>
<dbReference type="GO" id="GO:0004065">
    <property type="term" value="F:arylsulfatase activity"/>
    <property type="evidence" value="ECO:0007669"/>
    <property type="project" value="TreeGrafter"/>
</dbReference>
<feature type="transmembrane region" description="Helical" evidence="5">
    <location>
        <begin position="21"/>
        <end position="38"/>
    </location>
</feature>
<keyword evidence="8" id="KW-1185">Reference proteome</keyword>
<dbReference type="RefSeq" id="WP_317835849.1">
    <property type="nucleotide sequence ID" value="NZ_CP136920.1"/>
</dbReference>
<keyword evidence="4" id="KW-0106">Calcium</keyword>
<gene>
    <name evidence="7" type="ORF">RZN69_09380</name>
</gene>
<evidence type="ECO:0000256" key="2">
    <source>
        <dbReference type="ARBA" id="ARBA00022723"/>
    </source>
</evidence>
<evidence type="ECO:0000256" key="1">
    <source>
        <dbReference type="ARBA" id="ARBA00008779"/>
    </source>
</evidence>
<dbReference type="InterPro" id="IPR017850">
    <property type="entry name" value="Alkaline_phosphatase_core_sf"/>
</dbReference>
<dbReference type="InterPro" id="IPR000917">
    <property type="entry name" value="Sulfatase_N"/>
</dbReference>
<reference evidence="7 8" key="1">
    <citation type="submission" date="2023-10" db="EMBL/GenBank/DDBJ databases">
        <title>Rubellicoccus peritrichatus gen. nov., sp. nov., isolated from an algae of coral reef tank.</title>
        <authorList>
            <person name="Luo J."/>
        </authorList>
    </citation>
    <scope>NUCLEOTIDE SEQUENCE [LARGE SCALE GENOMIC DNA]</scope>
    <source>
        <strain evidence="7 8">CR14</strain>
    </source>
</reference>
<comment type="similarity">
    <text evidence="1">Belongs to the sulfatase family.</text>
</comment>
<sequence>MTVSTKTLLLDLGASNIFIRYLALAVFSIAGVASAQMVEDRPPNIIVVFTDDHGWADLGVHGVVDDILTPNLDALARDGVRFNAGYITAPQCIPSRAGIISGRYQQSFGVDDNRYSPMPVEEVTIAERLRDAGYTTGMVGKWHLDPNVASQEWLAKNTYAGKVMPAQDKRRIPLSDLLPFRPGNQGFDEYFCGYIWDYWANYDLSGNGLKQSGERLRVEETDRLDVQTDAALAFIKRNHDDPFFLYLAYYAPHVPLESSEKYLSRFPGEMPERRRYALAMISAVDEGVGLIREQLGDYGILDNTIIFFIGDNGAPLKITMEDIPVTFKGGAWDGSLNTPLRGEKGMLSEGGIRVPFLMSWPAKLRPGQVSDIPVSSLDVAATAVKAAGLGEMPELPGEDILALMRDPLKAQERPLYWRFWNQAAIRVGDWKYLRAGDEEFLFHISDDMTESENRIAAELELAAQLRQRWKDWNATLQRPFDGEAGLLNNQEAKWYAYYFGTGTASDK</sequence>
<evidence type="ECO:0000256" key="5">
    <source>
        <dbReference type="SAM" id="Phobius"/>
    </source>
</evidence>
<dbReference type="Gene3D" id="3.30.1120.10">
    <property type="match status" value="1"/>
</dbReference>
<keyword evidence="5" id="KW-1133">Transmembrane helix</keyword>
<dbReference type="InterPro" id="IPR050738">
    <property type="entry name" value="Sulfatase"/>
</dbReference>
<dbReference type="SUPFAM" id="SSF53649">
    <property type="entry name" value="Alkaline phosphatase-like"/>
    <property type="match status" value="1"/>
</dbReference>
<dbReference type="PANTHER" id="PTHR42693:SF53">
    <property type="entry name" value="ENDO-4-O-SULFATASE"/>
    <property type="match status" value="1"/>
</dbReference>
<accession>A0AAQ3LD56</accession>
<evidence type="ECO:0000313" key="8">
    <source>
        <dbReference type="Proteomes" id="UP001304300"/>
    </source>
</evidence>
<name>A0AAQ3LD56_9BACT</name>
<dbReference type="PROSITE" id="PS00149">
    <property type="entry name" value="SULFATASE_2"/>
    <property type="match status" value="1"/>
</dbReference>
<dbReference type="AlphaFoldDB" id="A0AAQ3LD56"/>
<keyword evidence="5" id="KW-0472">Membrane</keyword>
<evidence type="ECO:0000256" key="3">
    <source>
        <dbReference type="ARBA" id="ARBA00022801"/>
    </source>
</evidence>
<dbReference type="Proteomes" id="UP001304300">
    <property type="component" value="Chromosome"/>
</dbReference>
<keyword evidence="3 7" id="KW-0378">Hydrolase</keyword>
<keyword evidence="5" id="KW-0812">Transmembrane</keyword>